<evidence type="ECO:0000256" key="2">
    <source>
        <dbReference type="ARBA" id="ARBA00009696"/>
    </source>
</evidence>
<dbReference type="EMBL" id="SLVJ01000002">
    <property type="protein sequence ID" value="TCM69818.1"/>
    <property type="molecule type" value="Genomic_DNA"/>
</dbReference>
<name>A0A4V2R1U4_ACICA</name>
<evidence type="ECO:0000256" key="8">
    <source>
        <dbReference type="ARBA" id="ARBA00023136"/>
    </source>
</evidence>
<keyword evidence="11" id="KW-0998">Cell outer membrane</keyword>
<accession>A0A4V2R1U4</accession>
<evidence type="ECO:0000256" key="5">
    <source>
        <dbReference type="ARBA" id="ARBA00022448"/>
    </source>
</evidence>
<dbReference type="AlphaFoldDB" id="A0A4V2R1U4"/>
<gene>
    <name evidence="13" type="ORF">EC844_10282</name>
</gene>
<dbReference type="Pfam" id="PF03550">
    <property type="entry name" value="LolB"/>
    <property type="match status" value="1"/>
</dbReference>
<evidence type="ECO:0000256" key="10">
    <source>
        <dbReference type="ARBA" id="ARBA00023186"/>
    </source>
</evidence>
<dbReference type="OrthoDB" id="9797618at2"/>
<dbReference type="Proteomes" id="UP000294963">
    <property type="component" value="Unassembled WGS sequence"/>
</dbReference>
<keyword evidence="12 13" id="KW-0449">Lipoprotein</keyword>
<dbReference type="GO" id="GO:0009279">
    <property type="term" value="C:cell outer membrane"/>
    <property type="evidence" value="ECO:0007669"/>
    <property type="project" value="UniProtKB-SubCell"/>
</dbReference>
<dbReference type="InterPro" id="IPR029046">
    <property type="entry name" value="LolA/LolB/LppX"/>
</dbReference>
<dbReference type="CDD" id="cd16326">
    <property type="entry name" value="LolB"/>
    <property type="match status" value="1"/>
</dbReference>
<evidence type="ECO:0000313" key="14">
    <source>
        <dbReference type="Proteomes" id="UP000294963"/>
    </source>
</evidence>
<dbReference type="InterPro" id="IPR004565">
    <property type="entry name" value="OM_lipoprot_LolB"/>
</dbReference>
<evidence type="ECO:0000256" key="11">
    <source>
        <dbReference type="ARBA" id="ARBA00023237"/>
    </source>
</evidence>
<evidence type="ECO:0000256" key="12">
    <source>
        <dbReference type="ARBA" id="ARBA00023288"/>
    </source>
</evidence>
<evidence type="ECO:0000256" key="3">
    <source>
        <dbReference type="ARBA" id="ARBA00011245"/>
    </source>
</evidence>
<evidence type="ECO:0000256" key="7">
    <source>
        <dbReference type="ARBA" id="ARBA00022927"/>
    </source>
</evidence>
<evidence type="ECO:0000256" key="4">
    <source>
        <dbReference type="ARBA" id="ARBA00016202"/>
    </source>
</evidence>
<comment type="similarity">
    <text evidence="2">Belongs to the LolB family.</text>
</comment>
<evidence type="ECO:0000256" key="9">
    <source>
        <dbReference type="ARBA" id="ARBA00023139"/>
    </source>
</evidence>
<keyword evidence="7" id="KW-0653">Protein transport</keyword>
<comment type="caution">
    <text evidence="13">The sequence shown here is derived from an EMBL/GenBank/DDBJ whole genome shotgun (WGS) entry which is preliminary data.</text>
</comment>
<keyword evidence="8" id="KW-0472">Membrane</keyword>
<evidence type="ECO:0000256" key="1">
    <source>
        <dbReference type="ARBA" id="ARBA00004459"/>
    </source>
</evidence>
<comment type="subunit">
    <text evidence="3">Monomer.</text>
</comment>
<dbReference type="NCBIfam" id="TIGR00548">
    <property type="entry name" value="lolB"/>
    <property type="match status" value="1"/>
</dbReference>
<keyword evidence="14" id="KW-1185">Reference proteome</keyword>
<comment type="subcellular location">
    <subcellularLocation>
        <location evidence="1">Cell outer membrane</location>
        <topology evidence="1">Lipid-anchor</topology>
    </subcellularLocation>
</comment>
<sequence length="193" mass="21097">MSNFYTLISLATITAALTLSGCQQFTHTPLTTIPSLNPGQNQFSLEGKIGVRTPQQSGSAYFTWVQNQAQFSLQINGALGVGKTIIEGQPGQVSLNSAKTGLITAASPEELLEQATGWTAPITYLVDWVQARPATAAAQLQRDDSNRIIQIQEQDWLVDLSYLDAATLPNRLILKQQLEDGQENRITLVIQNR</sequence>
<proteinExistence type="inferred from homology"/>
<evidence type="ECO:0000313" key="13">
    <source>
        <dbReference type="EMBL" id="TCM69818.1"/>
    </source>
</evidence>
<dbReference type="SUPFAM" id="SSF89392">
    <property type="entry name" value="Prokaryotic lipoproteins and lipoprotein localization factors"/>
    <property type="match status" value="1"/>
</dbReference>
<keyword evidence="9" id="KW-0564">Palmitate</keyword>
<protein>
    <recommendedName>
        <fullName evidence="4">Outer-membrane lipoprotein LolB</fullName>
    </recommendedName>
</protein>
<evidence type="ECO:0000256" key="6">
    <source>
        <dbReference type="ARBA" id="ARBA00022729"/>
    </source>
</evidence>
<keyword evidence="5" id="KW-0813">Transport</keyword>
<dbReference type="Gene3D" id="2.50.20.10">
    <property type="entry name" value="Lipoprotein localisation LolA/LolB/LppX"/>
    <property type="match status" value="1"/>
</dbReference>
<keyword evidence="6" id="KW-0732">Signal</keyword>
<keyword evidence="10" id="KW-0143">Chaperone</keyword>
<organism evidence="13 14">
    <name type="scientific">Acinetobacter calcoaceticus</name>
    <dbReference type="NCBI Taxonomy" id="471"/>
    <lineage>
        <taxon>Bacteria</taxon>
        <taxon>Pseudomonadati</taxon>
        <taxon>Pseudomonadota</taxon>
        <taxon>Gammaproteobacteria</taxon>
        <taxon>Moraxellales</taxon>
        <taxon>Moraxellaceae</taxon>
        <taxon>Acinetobacter</taxon>
        <taxon>Acinetobacter calcoaceticus/baumannii complex</taxon>
    </lineage>
</organism>
<reference evidence="13 14" key="1">
    <citation type="submission" date="2019-03" db="EMBL/GenBank/DDBJ databases">
        <title>Genomic analyses of the natural microbiome of Caenorhabditis elegans.</title>
        <authorList>
            <person name="Samuel B."/>
        </authorList>
    </citation>
    <scope>NUCLEOTIDE SEQUENCE [LARGE SCALE GENOMIC DNA]</scope>
    <source>
        <strain evidence="13 14">JUb89</strain>
    </source>
</reference>
<dbReference type="GO" id="GO:0015031">
    <property type="term" value="P:protein transport"/>
    <property type="evidence" value="ECO:0007669"/>
    <property type="project" value="UniProtKB-KW"/>
</dbReference>